<dbReference type="Pfam" id="PF00725">
    <property type="entry name" value="3HCDH"/>
    <property type="match status" value="2"/>
</dbReference>
<sequence length="502" mass="54339">MDTTVAVVGGGTMGAGIAQVAATAGHPVLIYDSGEGACARAIASIRLGLDRLASRGKITREQAEKANDCLAPATSLRELACAGLVIEAIVEQLPAKQELFGKLEDIVSPECILASNTSSISITRIAASLRHPQRLVGMHFFNPVPQMELVEVIRGLASDAAVVQCVHDTALAWGKTPVFASSTPGFIVNRLARPYYAEGLRVLNERASQPATLDAVMRESGGFRMGPFELMDLIGHDINFAVTQSVFQACFNDPRFTPSLIQQELVHAGYLGRKTGRGFYHHGPEHIPPPIDDELPCSTPPVALQIFGSHPLVEVIRKRYKKGRIEYHGARADNLLLKAGPGRLYVTEGRTATQQSYDYDMPDVVLVDLALDYATTSRLAVTRSDQCSPRAYQAVAGVLQACSFALSPMDDVPGMIVMRTVCMLINEAADAVNQGVCSAADADMAMQKGLNYPRGPLEWANAIGVDNVVKVLQRLSATYGEDRYRVSPLLQRLQAAKRKFHE</sequence>
<accession>A0AAI9IIB0</accession>
<dbReference type="PANTHER" id="PTHR48075">
    <property type="entry name" value="3-HYDROXYACYL-COA DEHYDROGENASE FAMILY PROTEIN"/>
    <property type="match status" value="1"/>
</dbReference>
<evidence type="ECO:0000259" key="2">
    <source>
        <dbReference type="Pfam" id="PF00725"/>
    </source>
</evidence>
<keyword evidence="1 5" id="KW-0560">Oxidoreductase</keyword>
<dbReference type="GO" id="GO:0006631">
    <property type="term" value="P:fatty acid metabolic process"/>
    <property type="evidence" value="ECO:0007669"/>
    <property type="project" value="InterPro"/>
</dbReference>
<dbReference type="InterPro" id="IPR041040">
    <property type="entry name" value="3HCDH_RFF"/>
</dbReference>
<evidence type="ECO:0000313" key="5">
    <source>
        <dbReference type="EMBL" id="EOA06494.1"/>
    </source>
</evidence>
<dbReference type="NCBIfam" id="NF006124">
    <property type="entry name" value="PRK08268.1"/>
    <property type="match status" value="1"/>
</dbReference>
<dbReference type="Gene3D" id="3.40.50.720">
    <property type="entry name" value="NAD(P)-binding Rossmann-like Domain"/>
    <property type="match status" value="1"/>
</dbReference>
<reference evidence="5 6" key="1">
    <citation type="journal article" date="2013" name="Front. Microbiol.">
        <title>The genome of the endophytic bacterium H. frisingense GSF30(T) identifies diverse strategies in the Herbaspirillum genus to interact with plants.</title>
        <authorList>
            <person name="Straub D."/>
            <person name="Rothballer M."/>
            <person name="Hartmann A."/>
            <person name="Ludewig U."/>
        </authorList>
    </citation>
    <scope>NUCLEOTIDE SEQUENCE [LARGE SCALE GENOMIC DNA]</scope>
    <source>
        <strain evidence="5 6">GSF30</strain>
    </source>
</reference>
<feature type="domain" description="3-hydroxybutyryl-CoA dehydrogenase reduced Rossmann-fold" evidence="4">
    <location>
        <begin position="344"/>
        <end position="413"/>
    </location>
</feature>
<dbReference type="InterPro" id="IPR006108">
    <property type="entry name" value="3HC_DH_C"/>
</dbReference>
<evidence type="ECO:0000256" key="1">
    <source>
        <dbReference type="ARBA" id="ARBA00023002"/>
    </source>
</evidence>
<dbReference type="SUPFAM" id="SSF51735">
    <property type="entry name" value="NAD(P)-binding Rossmann-fold domains"/>
    <property type="match status" value="1"/>
</dbReference>
<organism evidence="5 6">
    <name type="scientific">Herbaspirillum frisingense GSF30</name>
    <dbReference type="NCBI Taxonomy" id="864073"/>
    <lineage>
        <taxon>Bacteria</taxon>
        <taxon>Pseudomonadati</taxon>
        <taxon>Pseudomonadota</taxon>
        <taxon>Betaproteobacteria</taxon>
        <taxon>Burkholderiales</taxon>
        <taxon>Oxalobacteraceae</taxon>
        <taxon>Herbaspirillum</taxon>
    </lineage>
</organism>
<comment type="caution">
    <text evidence="5">The sequence shown here is derived from an EMBL/GenBank/DDBJ whole genome shotgun (WGS) entry which is preliminary data.</text>
</comment>
<dbReference type="EC" id="1.1.1.157" evidence="5"/>
<dbReference type="Pfam" id="PF18321">
    <property type="entry name" value="3HCDH_RFF"/>
    <property type="match status" value="1"/>
</dbReference>
<protein>
    <submittedName>
        <fullName evidence="5">3-hydroxy-acyl-CoA dehydrogenase</fullName>
        <ecNumber evidence="5">1.1.1.157</ecNumber>
    </submittedName>
</protein>
<evidence type="ECO:0000259" key="4">
    <source>
        <dbReference type="Pfam" id="PF18321"/>
    </source>
</evidence>
<feature type="domain" description="3-hydroxyacyl-CoA dehydrogenase C-terminal" evidence="2">
    <location>
        <begin position="414"/>
        <end position="498"/>
    </location>
</feature>
<evidence type="ECO:0000259" key="3">
    <source>
        <dbReference type="Pfam" id="PF02737"/>
    </source>
</evidence>
<proteinExistence type="predicted"/>
<dbReference type="InterPro" id="IPR006176">
    <property type="entry name" value="3-OHacyl-CoA_DH_NAD-bd"/>
</dbReference>
<gene>
    <name evidence="5" type="ORF">HFRIS_002004</name>
</gene>
<dbReference type="Proteomes" id="UP000006772">
    <property type="component" value="Unassembled WGS sequence"/>
</dbReference>
<dbReference type="Pfam" id="PF02737">
    <property type="entry name" value="3HCDH_N"/>
    <property type="match status" value="1"/>
</dbReference>
<dbReference type="GO" id="GO:0070403">
    <property type="term" value="F:NAD+ binding"/>
    <property type="evidence" value="ECO:0007669"/>
    <property type="project" value="InterPro"/>
</dbReference>
<dbReference type="FunFam" id="3.40.50.720:FF:000009">
    <property type="entry name" value="Fatty oxidation complex, alpha subunit"/>
    <property type="match status" value="1"/>
</dbReference>
<dbReference type="InterPro" id="IPR036291">
    <property type="entry name" value="NAD(P)-bd_dom_sf"/>
</dbReference>
<name>A0AAI9IIB0_9BURK</name>
<dbReference type="EMBL" id="AEEC02000002">
    <property type="protein sequence ID" value="EOA06494.1"/>
    <property type="molecule type" value="Genomic_DNA"/>
</dbReference>
<dbReference type="GO" id="GO:0008691">
    <property type="term" value="F:3-hydroxybutyryl-CoA dehydrogenase activity"/>
    <property type="evidence" value="ECO:0007669"/>
    <property type="project" value="UniProtKB-EC"/>
</dbReference>
<dbReference type="InterPro" id="IPR008927">
    <property type="entry name" value="6-PGluconate_DH-like_C_sf"/>
</dbReference>
<feature type="domain" description="3-hydroxyacyl-CoA dehydrogenase NAD binding" evidence="3">
    <location>
        <begin position="4"/>
        <end position="180"/>
    </location>
</feature>
<feature type="domain" description="3-hydroxyacyl-CoA dehydrogenase C-terminal" evidence="2">
    <location>
        <begin position="185"/>
        <end position="281"/>
    </location>
</feature>
<evidence type="ECO:0000313" key="6">
    <source>
        <dbReference type="Proteomes" id="UP000006772"/>
    </source>
</evidence>
<dbReference type="Gene3D" id="1.10.1040.50">
    <property type="match status" value="1"/>
</dbReference>
<dbReference type="AlphaFoldDB" id="A0AAI9IIB0"/>
<dbReference type="PANTHER" id="PTHR48075:SF5">
    <property type="entry name" value="3-HYDROXYBUTYRYL-COA DEHYDROGENASE"/>
    <property type="match status" value="1"/>
</dbReference>
<dbReference type="SUPFAM" id="SSF48179">
    <property type="entry name" value="6-phosphogluconate dehydrogenase C-terminal domain-like"/>
    <property type="match status" value="2"/>
</dbReference>